<proteinExistence type="predicted"/>
<reference evidence="1 2" key="1">
    <citation type="submission" date="2019-10" db="EMBL/GenBank/DDBJ databases">
        <authorList>
            <person name="Karimi E."/>
        </authorList>
    </citation>
    <scope>NUCLEOTIDE SEQUENCE [LARGE SCALE GENOMIC DNA]</scope>
    <source>
        <strain evidence="1">Pantoea sp. 111</strain>
    </source>
</reference>
<dbReference type="AlphaFoldDB" id="A0AAX3J463"/>
<organism evidence="1 2">
    <name type="scientific">Pantoea brenneri</name>
    <dbReference type="NCBI Taxonomy" id="472694"/>
    <lineage>
        <taxon>Bacteria</taxon>
        <taxon>Pseudomonadati</taxon>
        <taxon>Pseudomonadota</taxon>
        <taxon>Gammaproteobacteria</taxon>
        <taxon>Enterobacterales</taxon>
        <taxon>Erwiniaceae</taxon>
        <taxon>Pantoea</taxon>
    </lineage>
</organism>
<gene>
    <name evidence="1" type="ORF">PANT111_160080</name>
</gene>
<name>A0AAX3J463_9GAMM</name>
<dbReference type="EMBL" id="CABWMH010000008">
    <property type="protein sequence ID" value="VXB55866.1"/>
    <property type="molecule type" value="Genomic_DNA"/>
</dbReference>
<sequence>MGEEEGGAAETEKAPLRRFILNWWVVQDKPRPVRGHALRVMLSHQPESLPALQSNLRRFSSGTFNSVQQKRKKRL</sequence>
<accession>A0AAX3J463</accession>
<comment type="caution">
    <text evidence="1">The sequence shown here is derived from an EMBL/GenBank/DDBJ whole genome shotgun (WGS) entry which is preliminary data.</text>
</comment>
<protein>
    <submittedName>
        <fullName evidence="1">Uncharacterized protein</fullName>
    </submittedName>
</protein>
<dbReference type="Proteomes" id="UP000433737">
    <property type="component" value="Unassembled WGS sequence"/>
</dbReference>
<evidence type="ECO:0000313" key="2">
    <source>
        <dbReference type="Proteomes" id="UP000433737"/>
    </source>
</evidence>
<evidence type="ECO:0000313" key="1">
    <source>
        <dbReference type="EMBL" id="VXB55866.1"/>
    </source>
</evidence>